<feature type="region of interest" description="Disordered" evidence="2">
    <location>
        <begin position="26"/>
        <end position="93"/>
    </location>
</feature>
<dbReference type="Gene3D" id="3.40.190.10">
    <property type="entry name" value="Periplasmic binding protein-like II"/>
    <property type="match status" value="2"/>
</dbReference>
<name>A0ABD5QXH6_9EURY</name>
<dbReference type="Proteomes" id="UP001596118">
    <property type="component" value="Unassembled WGS sequence"/>
</dbReference>
<proteinExistence type="predicted"/>
<sequence>MAQEERLADLVSRRKILVTTGAVGAAGLAGCSGSSGGSGSGDGESGDDGSGDGGSGDDGSGDGGSGDDGSGDGGDGEDEEGSADVSPLTADGSSTVYPITSLAGSLWNGNAPADDEEYWGPDQYGIDTDQNMADYWAGLYGFEPSGEEGTPPFFTSIGLNHTGVGLEKLERGQVDIGDASAPVSAEFPDRSEEELEPFTDHVVAVDAQPIVVSREIYDAGVTELTLEDVQGIYQGEITNWSELDGPDREINAVGRAEGSGTDTSFRVNVLGDPDASMDGVDVRQGQNQQVASTIGNTDNSIAYIALAFLEPDGDVPPVALTIEGTTYEYGENLGTLDYPLSRALHTYTWDGTSDKEAAFIRMILSEYGQTMFVEPNNYLPLEEEFRQEQIDALPEPSA</sequence>
<dbReference type="PANTHER" id="PTHR30570">
    <property type="entry name" value="PERIPLASMIC PHOSPHATE BINDING COMPONENT OF PHOSPHATE ABC TRANSPORTER"/>
    <property type="match status" value="1"/>
</dbReference>
<feature type="compositionally biased region" description="Gly residues" evidence="2">
    <location>
        <begin position="33"/>
        <end position="43"/>
    </location>
</feature>
<feature type="compositionally biased region" description="Gly residues" evidence="2">
    <location>
        <begin position="51"/>
        <end position="73"/>
    </location>
</feature>
<accession>A0ABD5QXH6</accession>
<dbReference type="AlphaFoldDB" id="A0ABD5QXH6"/>
<dbReference type="SUPFAM" id="SSF53850">
    <property type="entry name" value="Periplasmic binding protein-like II"/>
    <property type="match status" value="1"/>
</dbReference>
<comment type="caution">
    <text evidence="4">The sequence shown here is derived from an EMBL/GenBank/DDBJ whole genome shotgun (WGS) entry which is preliminary data.</text>
</comment>
<evidence type="ECO:0000313" key="4">
    <source>
        <dbReference type="EMBL" id="MFC5277379.1"/>
    </source>
</evidence>
<protein>
    <submittedName>
        <fullName evidence="4">PstS family phosphate ABC transporter substrate-binding protein</fullName>
    </submittedName>
</protein>
<evidence type="ECO:0000259" key="3">
    <source>
        <dbReference type="Pfam" id="PF12849"/>
    </source>
</evidence>
<evidence type="ECO:0000256" key="1">
    <source>
        <dbReference type="ARBA" id="ARBA00022729"/>
    </source>
</evidence>
<gene>
    <name evidence="4" type="ORF">ACFPM1_01160</name>
</gene>
<evidence type="ECO:0000313" key="5">
    <source>
        <dbReference type="Proteomes" id="UP001596118"/>
    </source>
</evidence>
<dbReference type="RefSeq" id="WP_256410941.1">
    <property type="nucleotide sequence ID" value="NZ_JANHDM010000002.1"/>
</dbReference>
<dbReference type="PANTHER" id="PTHR30570:SF1">
    <property type="entry name" value="PHOSPHATE-BINDING PROTEIN PSTS"/>
    <property type="match status" value="1"/>
</dbReference>
<dbReference type="CDD" id="cd13566">
    <property type="entry name" value="PBP2_phosphate"/>
    <property type="match status" value="1"/>
</dbReference>
<dbReference type="InterPro" id="IPR050811">
    <property type="entry name" value="Phosphate_ABC_transporter"/>
</dbReference>
<organism evidence="4 5">
    <name type="scientific">Halorubrum rubrum</name>
    <dbReference type="NCBI Taxonomy" id="1126240"/>
    <lineage>
        <taxon>Archaea</taxon>
        <taxon>Methanobacteriati</taxon>
        <taxon>Methanobacteriota</taxon>
        <taxon>Stenosarchaea group</taxon>
        <taxon>Halobacteria</taxon>
        <taxon>Halobacteriales</taxon>
        <taxon>Haloferacaceae</taxon>
        <taxon>Halorubrum</taxon>
    </lineage>
</organism>
<dbReference type="Pfam" id="PF12849">
    <property type="entry name" value="PBP_like_2"/>
    <property type="match status" value="1"/>
</dbReference>
<dbReference type="EMBL" id="JBHSKY010000002">
    <property type="protein sequence ID" value="MFC5277379.1"/>
    <property type="molecule type" value="Genomic_DNA"/>
</dbReference>
<feature type="domain" description="PBP" evidence="3">
    <location>
        <begin position="160"/>
        <end position="365"/>
    </location>
</feature>
<evidence type="ECO:0000256" key="2">
    <source>
        <dbReference type="SAM" id="MobiDB-lite"/>
    </source>
</evidence>
<keyword evidence="5" id="KW-1185">Reference proteome</keyword>
<keyword evidence="1" id="KW-0732">Signal</keyword>
<dbReference type="InterPro" id="IPR024370">
    <property type="entry name" value="PBP_domain"/>
</dbReference>
<dbReference type="PROSITE" id="PS51257">
    <property type="entry name" value="PROKAR_LIPOPROTEIN"/>
    <property type="match status" value="1"/>
</dbReference>
<reference evidence="4 5" key="1">
    <citation type="journal article" date="2019" name="Int. J. Syst. Evol. Microbiol.">
        <title>The Global Catalogue of Microorganisms (GCM) 10K type strain sequencing project: providing services to taxonomists for standard genome sequencing and annotation.</title>
        <authorList>
            <consortium name="The Broad Institute Genomics Platform"/>
            <consortium name="The Broad Institute Genome Sequencing Center for Infectious Disease"/>
            <person name="Wu L."/>
            <person name="Ma J."/>
        </authorList>
    </citation>
    <scope>NUCLEOTIDE SEQUENCE [LARGE SCALE GENOMIC DNA]</scope>
    <source>
        <strain evidence="4 5">CGMCC 1.12124</strain>
    </source>
</reference>